<dbReference type="Gene3D" id="3.50.30.70">
    <property type="entry name" value="Swiveling domain of dehydratase reactivase alpha subunit"/>
    <property type="match status" value="1"/>
</dbReference>
<evidence type="ECO:0000256" key="1">
    <source>
        <dbReference type="SAM" id="MobiDB-lite"/>
    </source>
</evidence>
<dbReference type="RefSeq" id="WP_145852992.1">
    <property type="nucleotide sequence ID" value="NZ_RPFW01000002.1"/>
</dbReference>
<protein>
    <submittedName>
        <fullName evidence="4">Diol dehydratase reactivase</fullName>
    </submittedName>
</protein>
<accession>A0A6P2C1K8</accession>
<dbReference type="Gene3D" id="3.30.420.40">
    <property type="match status" value="2"/>
</dbReference>
<gene>
    <name evidence="4" type="ORF">EAS64_11970</name>
</gene>
<name>A0A6P2C1K8_9ACTN</name>
<dbReference type="Proteomes" id="UP000460272">
    <property type="component" value="Unassembled WGS sequence"/>
</dbReference>
<evidence type="ECO:0000313" key="4">
    <source>
        <dbReference type="EMBL" id="TVZ05289.1"/>
    </source>
</evidence>
<dbReference type="InterPro" id="IPR040916">
    <property type="entry name" value="DDR_swiveling"/>
</dbReference>
<dbReference type="InterPro" id="IPR043129">
    <property type="entry name" value="ATPase_NBD"/>
</dbReference>
<organism evidence="4 5">
    <name type="scientific">Trebonia kvetii</name>
    <dbReference type="NCBI Taxonomy" id="2480626"/>
    <lineage>
        <taxon>Bacteria</taxon>
        <taxon>Bacillati</taxon>
        <taxon>Actinomycetota</taxon>
        <taxon>Actinomycetes</taxon>
        <taxon>Streptosporangiales</taxon>
        <taxon>Treboniaceae</taxon>
        <taxon>Trebonia</taxon>
    </lineage>
</organism>
<dbReference type="Pfam" id="PF08841">
    <property type="entry name" value="DDR"/>
    <property type="match status" value="1"/>
</dbReference>
<comment type="caution">
    <text evidence="4">The sequence shown here is derived from an EMBL/GenBank/DDBJ whole genome shotgun (WGS) entry which is preliminary data.</text>
</comment>
<sequence length="541" mass="53724">MTVIAGVDVGNATTEVVIVADGVILGAGRAPTRGRKGSADSLRGAAAVARRVARQAGAVVDEARIASLRPVDTSVRTVPDVPPPTGRLRVLRAGVATPGGAGACVGVPLLLGDPAAAADHAGPVVVVVPPQTRFDQAAAGIRVLLAAGTRVGAVLVASDEAVLVANRLPAAIGRVPVIDQVDSAAAASCTLLAVEVRSPGHPLTTLADPVALGAAFGLRERDVGDAATISRSLLDYSNAVVGLTPAAAPAPPPPAPDPSPRRDTDAGDVFTVDLAAVWDAATARRGSLGRAFLVATLHRQPPDAGAAATELATLLGIPVASPLTEPAAARLGTATTPGMLPGAVVADIGSGTIDAIAADGREAVVAGAGELLTLAVAEALGVPRAAADWIKRGPCVRLDGGQRYEAEDGGRGFLDAPAPAAAAGMLAVPGPGGLVPFAGRSGRQHTPSEWRAIRLRLKQAVLAASLQRALTALGEPGTRLALGSPAQLLLVGGPAADNELVGVLTRSLPVAFTVGRGNLGATRGGEALGHRYAVALGLALA</sequence>
<dbReference type="SUPFAM" id="SSF82317">
    <property type="entry name" value="Swiveling domain of dehydratase reactivase alpha subunit"/>
    <property type="match status" value="1"/>
</dbReference>
<evidence type="ECO:0000313" key="5">
    <source>
        <dbReference type="Proteomes" id="UP000460272"/>
    </source>
</evidence>
<feature type="domain" description="DD-reactivating factor swiveling" evidence="3">
    <location>
        <begin position="96"/>
        <end position="246"/>
    </location>
</feature>
<feature type="compositionally biased region" description="Pro residues" evidence="1">
    <location>
        <begin position="248"/>
        <end position="258"/>
    </location>
</feature>
<dbReference type="AlphaFoldDB" id="A0A6P2C1K8"/>
<dbReference type="EMBL" id="RPFW01000002">
    <property type="protein sequence ID" value="TVZ05289.1"/>
    <property type="molecule type" value="Genomic_DNA"/>
</dbReference>
<keyword evidence="5" id="KW-1185">Reference proteome</keyword>
<dbReference type="Pfam" id="PF18427">
    <property type="entry name" value="DDR_swiveling"/>
    <property type="match status" value="1"/>
</dbReference>
<dbReference type="SUPFAM" id="SSF53067">
    <property type="entry name" value="Actin-like ATPase domain"/>
    <property type="match status" value="1"/>
</dbReference>
<feature type="domain" description="Diol dehydratase reactivase ATPase-like" evidence="2">
    <location>
        <begin position="304"/>
        <end position="540"/>
    </location>
</feature>
<dbReference type="InterPro" id="IPR030994">
    <property type="entry name" value="DDR_dom"/>
</dbReference>
<reference evidence="4 5" key="1">
    <citation type="submission" date="2018-11" db="EMBL/GenBank/DDBJ databases">
        <title>Trebonia kvetii gen.nov., sp.nov., a novel acidophilic actinobacterium, and proposal of the new actinobacterial family Treboniaceae fam. nov.</title>
        <authorList>
            <person name="Rapoport D."/>
            <person name="Sagova-Mareckova M."/>
            <person name="Sedlacek I."/>
            <person name="Provaznik J."/>
            <person name="Kralova S."/>
            <person name="Pavlinic D."/>
            <person name="Benes V."/>
            <person name="Kopecky J."/>
        </authorList>
    </citation>
    <scope>NUCLEOTIDE SEQUENCE [LARGE SCALE GENOMIC DNA]</scope>
    <source>
        <strain evidence="4 5">15Tr583</strain>
    </source>
</reference>
<evidence type="ECO:0000259" key="3">
    <source>
        <dbReference type="Pfam" id="PF18427"/>
    </source>
</evidence>
<feature type="region of interest" description="Disordered" evidence="1">
    <location>
        <begin position="245"/>
        <end position="266"/>
    </location>
</feature>
<proteinExistence type="predicted"/>
<dbReference type="OrthoDB" id="4676896at2"/>
<evidence type="ECO:0000259" key="2">
    <source>
        <dbReference type="Pfam" id="PF08841"/>
    </source>
</evidence>
<dbReference type="InterPro" id="IPR028975">
    <property type="entry name" value="DDRA_swiveling_dom_sf"/>
</dbReference>